<feature type="domain" description="Branched-chain alpha-ketoacid dehydrogenase kinase/Pyruvate dehydrogenase kinase N-terminal" evidence="10">
    <location>
        <begin position="85"/>
        <end position="227"/>
    </location>
</feature>
<keyword evidence="2 8" id="KW-0808">Transferase</keyword>
<evidence type="ECO:0000313" key="13">
    <source>
        <dbReference type="Proteomes" id="UP001152797"/>
    </source>
</evidence>
<dbReference type="GO" id="GO:0004740">
    <property type="term" value="F:pyruvate dehydrogenase (acetyl-transferring) kinase activity"/>
    <property type="evidence" value="ECO:0007669"/>
    <property type="project" value="UniProtKB-EC"/>
</dbReference>
<evidence type="ECO:0000256" key="8">
    <source>
        <dbReference type="RuleBase" id="RU366032"/>
    </source>
</evidence>
<evidence type="ECO:0000256" key="3">
    <source>
        <dbReference type="ARBA" id="ARBA00022741"/>
    </source>
</evidence>
<dbReference type="SUPFAM" id="SSF55874">
    <property type="entry name" value="ATPase domain of HSP90 chaperone/DNA topoisomerase II/histidine kinase"/>
    <property type="match status" value="1"/>
</dbReference>
<keyword evidence="5 8" id="KW-0067">ATP-binding</keyword>
<dbReference type="EMBL" id="CAMXCT030006334">
    <property type="protein sequence ID" value="CAL4801728.1"/>
    <property type="molecule type" value="Genomic_DNA"/>
</dbReference>
<dbReference type="Pfam" id="PF10436">
    <property type="entry name" value="BCDHK_Adom3"/>
    <property type="match status" value="1"/>
</dbReference>
<dbReference type="Gene3D" id="3.30.565.10">
    <property type="entry name" value="Histidine kinase-like ATPase, C-terminal domain"/>
    <property type="match status" value="1"/>
</dbReference>
<dbReference type="Proteomes" id="UP001152797">
    <property type="component" value="Unassembled WGS sequence"/>
</dbReference>
<reference evidence="12 13" key="2">
    <citation type="submission" date="2024-05" db="EMBL/GenBank/DDBJ databases">
        <authorList>
            <person name="Chen Y."/>
            <person name="Shah S."/>
            <person name="Dougan E. K."/>
            <person name="Thang M."/>
            <person name="Chan C."/>
        </authorList>
    </citation>
    <scope>NUCLEOTIDE SEQUENCE [LARGE SCALE GENOMIC DNA]</scope>
</reference>
<evidence type="ECO:0000256" key="5">
    <source>
        <dbReference type="ARBA" id="ARBA00022840"/>
    </source>
</evidence>
<keyword evidence="4 8" id="KW-0418">Kinase</keyword>
<comment type="subcellular location">
    <subcellularLocation>
        <location evidence="8">Mitochondrion matrix</location>
    </subcellularLocation>
</comment>
<dbReference type="InterPro" id="IPR036784">
    <property type="entry name" value="AK/P_DHK_N_sf"/>
</dbReference>
<dbReference type="EMBL" id="CAMXCT010006334">
    <property type="protein sequence ID" value="CAI4014416.1"/>
    <property type="molecule type" value="Genomic_DNA"/>
</dbReference>
<dbReference type="InterPro" id="IPR036890">
    <property type="entry name" value="HATPase_C_sf"/>
</dbReference>
<dbReference type="InterPro" id="IPR039028">
    <property type="entry name" value="BCKD/PDK"/>
</dbReference>
<reference evidence="11" key="1">
    <citation type="submission" date="2022-10" db="EMBL/GenBank/DDBJ databases">
        <authorList>
            <person name="Chen Y."/>
            <person name="Dougan E. K."/>
            <person name="Chan C."/>
            <person name="Rhodes N."/>
            <person name="Thang M."/>
        </authorList>
    </citation>
    <scope>NUCLEOTIDE SEQUENCE</scope>
</reference>
<evidence type="ECO:0000313" key="11">
    <source>
        <dbReference type="EMBL" id="CAI4014416.1"/>
    </source>
</evidence>
<dbReference type="GO" id="GO:0010906">
    <property type="term" value="P:regulation of glucose metabolic process"/>
    <property type="evidence" value="ECO:0007669"/>
    <property type="project" value="TreeGrafter"/>
</dbReference>
<proteinExistence type="inferred from homology"/>
<dbReference type="AlphaFoldDB" id="A0A9P1DS03"/>
<dbReference type="PANTHER" id="PTHR11947:SF3">
    <property type="entry name" value="[PYRUVATE DEHYDROGENASE (ACETYL-TRANSFERRING)] KINASE, MITOCHONDRIAL"/>
    <property type="match status" value="1"/>
</dbReference>
<comment type="caution">
    <text evidence="11">The sequence shown here is derived from an EMBL/GenBank/DDBJ whole genome shotgun (WGS) entry which is preliminary data.</text>
</comment>
<evidence type="ECO:0000256" key="1">
    <source>
        <dbReference type="ARBA" id="ARBA00006155"/>
    </source>
</evidence>
<dbReference type="OrthoDB" id="3264224at2759"/>
<evidence type="ECO:0000256" key="7">
    <source>
        <dbReference type="ARBA" id="ARBA00048201"/>
    </source>
</evidence>
<name>A0A9P1DS03_9DINO</name>
<evidence type="ECO:0000256" key="2">
    <source>
        <dbReference type="ARBA" id="ARBA00022679"/>
    </source>
</evidence>
<evidence type="ECO:0000313" key="12">
    <source>
        <dbReference type="EMBL" id="CAL4801728.1"/>
    </source>
</evidence>
<dbReference type="Gene3D" id="1.20.140.20">
    <property type="entry name" value="Alpha-ketoacid/pyruvate dehydrogenase kinase, N-terminal domain"/>
    <property type="match status" value="1"/>
</dbReference>
<protein>
    <recommendedName>
        <fullName evidence="8">Protein-serine/threonine kinase</fullName>
        <ecNumber evidence="8">2.7.11.-</ecNumber>
    </recommendedName>
</protein>
<keyword evidence="3 8" id="KW-0547">Nucleotide-binding</keyword>
<dbReference type="EC" id="2.7.11.-" evidence="8"/>
<evidence type="ECO:0000256" key="4">
    <source>
        <dbReference type="ARBA" id="ARBA00022777"/>
    </source>
</evidence>
<dbReference type="InterPro" id="IPR018955">
    <property type="entry name" value="BCDHK/PDK_N"/>
</dbReference>
<dbReference type="InterPro" id="IPR003594">
    <property type="entry name" value="HATPase_dom"/>
</dbReference>
<evidence type="ECO:0000259" key="9">
    <source>
        <dbReference type="Pfam" id="PF02518"/>
    </source>
</evidence>
<comment type="similarity">
    <text evidence="1 8">Belongs to the PDK/BCKDK protein kinase family.</text>
</comment>
<sequence>MAFSRSLLRSGRRADKAFLRPRSTVGQTALDRPSKSSVSFISRNLAVISESRLDEFMRAELSIFAKQRPPQPLSFLDVIKASSCLEGLAQLVHQELPVRFARRLKHIERVDKWEQIPELVDLHAMHIHSFRELRLSDPSKPAEYAEAILQIRQRHKRLPRLFAEAVKRIASINEAPSETEDEQSTHLELWAETFLRSRVASELLMSHFEACVKTAGFDEETKVGIIDMKCDPWQICESAVVATQDGPYPCHIETESPPEKIEFCHVPRYLYYIMEEILSNSARAAAEKAQKDGAEPTPIRVSLCADDSQVVIRVSDRAGGMHSKCASEVWSYLFTTSPVHAASAQRVEPHRPWGVDGHGESPMAGRGIGLPLCRLYAMYLGASLHLMNMPGLGVDAYLFLNRIDPADALQASISAP</sequence>
<dbReference type="Pfam" id="PF02518">
    <property type="entry name" value="HATPase_c"/>
    <property type="match status" value="1"/>
</dbReference>
<evidence type="ECO:0000259" key="10">
    <source>
        <dbReference type="Pfam" id="PF10436"/>
    </source>
</evidence>
<gene>
    <name evidence="11" type="ORF">C1SCF055_LOCUS39322</name>
</gene>
<comment type="catalytic activity">
    <reaction evidence="7">
        <text>L-seryl-[pyruvate dehydrogenase E1 alpha subunit] + ATP = O-phospho-L-seryl-[pyruvate dehydrogenase E1 alpha subunit] + ADP + H(+)</text>
        <dbReference type="Rhea" id="RHEA:23052"/>
        <dbReference type="Rhea" id="RHEA-COMP:13689"/>
        <dbReference type="Rhea" id="RHEA-COMP:13690"/>
        <dbReference type="ChEBI" id="CHEBI:15378"/>
        <dbReference type="ChEBI" id="CHEBI:29999"/>
        <dbReference type="ChEBI" id="CHEBI:30616"/>
        <dbReference type="ChEBI" id="CHEBI:83421"/>
        <dbReference type="ChEBI" id="CHEBI:456216"/>
        <dbReference type="EC" id="2.7.11.2"/>
    </reaction>
</comment>
<keyword evidence="6 8" id="KW-0496">Mitochondrion</keyword>
<dbReference type="GO" id="GO:0005524">
    <property type="term" value="F:ATP binding"/>
    <property type="evidence" value="ECO:0007669"/>
    <property type="project" value="UniProtKB-UniRule"/>
</dbReference>
<accession>A0A9P1DS03</accession>
<dbReference type="PANTHER" id="PTHR11947">
    <property type="entry name" value="PYRUVATE DEHYDROGENASE KINASE"/>
    <property type="match status" value="1"/>
</dbReference>
<feature type="domain" description="Histidine kinase/HSP90-like ATPase" evidence="9">
    <location>
        <begin position="267"/>
        <end position="399"/>
    </location>
</feature>
<keyword evidence="13" id="KW-1185">Reference proteome</keyword>
<dbReference type="EMBL" id="CAMXCT020006334">
    <property type="protein sequence ID" value="CAL1167791.1"/>
    <property type="molecule type" value="Genomic_DNA"/>
</dbReference>
<organism evidence="11">
    <name type="scientific">Cladocopium goreaui</name>
    <dbReference type="NCBI Taxonomy" id="2562237"/>
    <lineage>
        <taxon>Eukaryota</taxon>
        <taxon>Sar</taxon>
        <taxon>Alveolata</taxon>
        <taxon>Dinophyceae</taxon>
        <taxon>Suessiales</taxon>
        <taxon>Symbiodiniaceae</taxon>
        <taxon>Cladocopium</taxon>
    </lineage>
</organism>
<dbReference type="SUPFAM" id="SSF69012">
    <property type="entry name" value="alpha-ketoacid dehydrogenase kinase, N-terminal domain"/>
    <property type="match status" value="1"/>
</dbReference>
<evidence type="ECO:0000256" key="6">
    <source>
        <dbReference type="ARBA" id="ARBA00023128"/>
    </source>
</evidence>
<dbReference type="GO" id="GO:0005759">
    <property type="term" value="C:mitochondrial matrix"/>
    <property type="evidence" value="ECO:0007669"/>
    <property type="project" value="UniProtKB-SubCell"/>
</dbReference>